<feature type="coiled-coil region" evidence="3">
    <location>
        <begin position="145"/>
        <end position="172"/>
    </location>
</feature>
<dbReference type="InterPro" id="IPR050469">
    <property type="entry name" value="Diguanylate_Cyclase"/>
</dbReference>
<comment type="caution">
    <text evidence="5">The sequence shown here is derived from an EMBL/GenBank/DDBJ whole genome shotgun (WGS) entry which is preliminary data.</text>
</comment>
<protein>
    <recommendedName>
        <fullName evidence="1">diguanylate cyclase</fullName>
        <ecNumber evidence="1">2.7.7.65</ecNumber>
    </recommendedName>
</protein>
<organism evidence="5 6">
    <name type="scientific">Alishewanella longhuensis</name>
    <dbReference type="NCBI Taxonomy" id="1091037"/>
    <lineage>
        <taxon>Bacteria</taxon>
        <taxon>Pseudomonadati</taxon>
        <taxon>Pseudomonadota</taxon>
        <taxon>Gammaproteobacteria</taxon>
        <taxon>Alteromonadales</taxon>
        <taxon>Alteromonadaceae</taxon>
        <taxon>Alishewanella</taxon>
    </lineage>
</organism>
<evidence type="ECO:0000256" key="1">
    <source>
        <dbReference type="ARBA" id="ARBA00012528"/>
    </source>
</evidence>
<dbReference type="NCBIfam" id="TIGR00254">
    <property type="entry name" value="GGDEF"/>
    <property type="match status" value="1"/>
</dbReference>
<keyword evidence="3" id="KW-0175">Coiled coil</keyword>
<dbReference type="RefSeq" id="WP_189433844.1">
    <property type="nucleotide sequence ID" value="NZ_BNAO01000009.1"/>
</dbReference>
<proteinExistence type="predicted"/>
<keyword evidence="6" id="KW-1185">Reference proteome</keyword>
<dbReference type="SUPFAM" id="SSF55073">
    <property type="entry name" value="Nucleotide cyclase"/>
    <property type="match status" value="1"/>
</dbReference>
<gene>
    <name evidence="5" type="ORF">GCM10010919_29890</name>
</gene>
<evidence type="ECO:0000256" key="2">
    <source>
        <dbReference type="ARBA" id="ARBA00034247"/>
    </source>
</evidence>
<evidence type="ECO:0000313" key="6">
    <source>
        <dbReference type="Proteomes" id="UP000659697"/>
    </source>
</evidence>
<comment type="catalytic activity">
    <reaction evidence="2">
        <text>2 GTP = 3',3'-c-di-GMP + 2 diphosphate</text>
        <dbReference type="Rhea" id="RHEA:24898"/>
        <dbReference type="ChEBI" id="CHEBI:33019"/>
        <dbReference type="ChEBI" id="CHEBI:37565"/>
        <dbReference type="ChEBI" id="CHEBI:58805"/>
        <dbReference type="EC" id="2.7.7.65"/>
    </reaction>
</comment>
<feature type="domain" description="GGDEF" evidence="4">
    <location>
        <begin position="201"/>
        <end position="336"/>
    </location>
</feature>
<accession>A0ABQ3L3C3</accession>
<dbReference type="SMART" id="SM00267">
    <property type="entry name" value="GGDEF"/>
    <property type="match status" value="1"/>
</dbReference>
<dbReference type="Proteomes" id="UP000659697">
    <property type="component" value="Unassembled WGS sequence"/>
</dbReference>
<sequence length="340" mass="38606">MKYKDTMQQAMDKAAQVGAFLKHNQLAAHPTNYTVGYEYISGNNSELCQAIEQKLAAKACFDDFIMAELYNRYLVPEQQQQEQLLQDVSGMVSRLSGYTDLAAEATENFIDQLDHTVFKLEQDAIPMPPALAELKQVTLSYRKQQQQLNQQLISANQQSHQLRNEIEQLKKQRLQDPLTGLYNRVAMQNQVELWLSEQPDRRIAAISVDLDHFSRFNQDYGHTIGDIILSRVARKVGSYVQESGMPIRAGGEEFLLLLPDVDLRTAAEIAEQVRKGVEKLRFISARDKKSLPKVTISLGVALYHASENWYQFLARTNNVMQLAKQRGRNQVASEAMLASV</sequence>
<dbReference type="Pfam" id="PF00990">
    <property type="entry name" value="GGDEF"/>
    <property type="match status" value="1"/>
</dbReference>
<dbReference type="EMBL" id="BNAO01000009">
    <property type="protein sequence ID" value="GHG75581.1"/>
    <property type="molecule type" value="Genomic_DNA"/>
</dbReference>
<evidence type="ECO:0000313" key="5">
    <source>
        <dbReference type="EMBL" id="GHG75581.1"/>
    </source>
</evidence>
<dbReference type="PANTHER" id="PTHR45138">
    <property type="entry name" value="REGULATORY COMPONENTS OF SENSORY TRANSDUCTION SYSTEM"/>
    <property type="match status" value="1"/>
</dbReference>
<dbReference type="InterPro" id="IPR043128">
    <property type="entry name" value="Rev_trsase/Diguanyl_cyclase"/>
</dbReference>
<reference evidence="6" key="1">
    <citation type="journal article" date="2019" name="Int. J. Syst. Evol. Microbiol.">
        <title>The Global Catalogue of Microorganisms (GCM) 10K type strain sequencing project: providing services to taxonomists for standard genome sequencing and annotation.</title>
        <authorList>
            <consortium name="The Broad Institute Genomics Platform"/>
            <consortium name="The Broad Institute Genome Sequencing Center for Infectious Disease"/>
            <person name="Wu L."/>
            <person name="Ma J."/>
        </authorList>
    </citation>
    <scope>NUCLEOTIDE SEQUENCE [LARGE SCALE GENOMIC DNA]</scope>
    <source>
        <strain evidence="6">CGMCC 1.7003</strain>
    </source>
</reference>
<evidence type="ECO:0000259" key="4">
    <source>
        <dbReference type="PROSITE" id="PS50887"/>
    </source>
</evidence>
<dbReference type="InterPro" id="IPR029787">
    <property type="entry name" value="Nucleotide_cyclase"/>
</dbReference>
<dbReference type="PROSITE" id="PS50887">
    <property type="entry name" value="GGDEF"/>
    <property type="match status" value="1"/>
</dbReference>
<dbReference type="EC" id="2.7.7.65" evidence="1"/>
<dbReference type="PANTHER" id="PTHR45138:SF9">
    <property type="entry name" value="DIGUANYLATE CYCLASE DGCM-RELATED"/>
    <property type="match status" value="1"/>
</dbReference>
<dbReference type="Gene3D" id="3.30.70.270">
    <property type="match status" value="1"/>
</dbReference>
<dbReference type="InterPro" id="IPR000160">
    <property type="entry name" value="GGDEF_dom"/>
</dbReference>
<evidence type="ECO:0000256" key="3">
    <source>
        <dbReference type="SAM" id="Coils"/>
    </source>
</evidence>
<dbReference type="CDD" id="cd01949">
    <property type="entry name" value="GGDEF"/>
    <property type="match status" value="1"/>
</dbReference>
<name>A0ABQ3L3C3_9ALTE</name>